<evidence type="ECO:0000256" key="7">
    <source>
        <dbReference type="ARBA" id="ARBA00022553"/>
    </source>
</evidence>
<keyword evidence="6" id="KW-1017">Isopeptide bond</keyword>
<dbReference type="InterPro" id="IPR016729">
    <property type="entry name" value="FADD"/>
</dbReference>
<keyword evidence="12" id="KW-0694">RNA-binding</keyword>
<evidence type="ECO:0000256" key="3">
    <source>
        <dbReference type="ARBA" id="ARBA00004642"/>
    </source>
</evidence>
<evidence type="ECO:0000256" key="10">
    <source>
        <dbReference type="ARBA" id="ARBA00022816"/>
    </source>
</evidence>
<evidence type="ECO:0000256" key="18">
    <source>
        <dbReference type="ARBA" id="ARBA00023242"/>
    </source>
</evidence>
<dbReference type="Pfam" id="PF00531">
    <property type="entry name" value="Death"/>
    <property type="match status" value="1"/>
</dbReference>
<comment type="subcellular location">
    <subcellularLocation>
        <location evidence="2">Cytoplasm</location>
    </subcellularLocation>
    <subcellularLocation>
        <location evidence="1">Nucleus matrix</location>
    </subcellularLocation>
    <subcellularLocation>
        <location evidence="3">Nucleus</location>
        <location evidence="3">Nucleoplasm</location>
    </subcellularLocation>
</comment>
<dbReference type="InterPro" id="IPR011029">
    <property type="entry name" value="DEATH-like_dom_sf"/>
</dbReference>
<evidence type="ECO:0000256" key="13">
    <source>
        <dbReference type="ARBA" id="ARBA00022990"/>
    </source>
</evidence>
<keyword evidence="8" id="KW-0507">mRNA processing</keyword>
<evidence type="ECO:0000256" key="1">
    <source>
        <dbReference type="ARBA" id="ARBA00004109"/>
    </source>
</evidence>
<dbReference type="SUPFAM" id="SSF47986">
    <property type="entry name" value="DEATH domain"/>
    <property type="match status" value="1"/>
</dbReference>
<keyword evidence="7" id="KW-0597">Phosphoprotein</keyword>
<dbReference type="InterPro" id="IPR000488">
    <property type="entry name" value="Death_dom"/>
</dbReference>
<dbReference type="PROSITE" id="PS50017">
    <property type="entry name" value="DEATH_DOMAIN"/>
    <property type="match status" value="1"/>
</dbReference>
<keyword evidence="17" id="KW-0508">mRNA splicing</keyword>
<dbReference type="GO" id="GO:0006915">
    <property type="term" value="P:apoptotic process"/>
    <property type="evidence" value="ECO:0007669"/>
    <property type="project" value="UniProtKB-KW"/>
</dbReference>
<keyword evidence="16" id="KW-0804">Transcription</keyword>
<accession>A0A2I0T259</accession>
<evidence type="ECO:0000256" key="14">
    <source>
        <dbReference type="ARBA" id="ARBA00023015"/>
    </source>
</evidence>
<evidence type="ECO:0000256" key="4">
    <source>
        <dbReference type="ARBA" id="ARBA00022448"/>
    </source>
</evidence>
<dbReference type="GO" id="GO:0005737">
    <property type="term" value="C:cytoplasm"/>
    <property type="evidence" value="ECO:0007669"/>
    <property type="project" value="UniProtKB-SubCell"/>
</dbReference>
<evidence type="ECO:0000256" key="19">
    <source>
        <dbReference type="ARBA" id="ARBA00061272"/>
    </source>
</evidence>
<dbReference type="OrthoDB" id="10257415at2759"/>
<dbReference type="GO" id="GO:0003723">
    <property type="term" value="F:RNA binding"/>
    <property type="evidence" value="ECO:0007669"/>
    <property type="project" value="UniProtKB-KW"/>
</dbReference>
<dbReference type="GO" id="GO:0008380">
    <property type="term" value="P:RNA splicing"/>
    <property type="evidence" value="ECO:0007669"/>
    <property type="project" value="UniProtKB-KW"/>
</dbReference>
<protein>
    <recommendedName>
        <fullName evidence="20">THO complex subunit 1</fullName>
    </recommendedName>
    <alternativeName>
        <fullName evidence="21">Nuclear matrix protein p84</fullName>
    </alternativeName>
</protein>
<feature type="domain" description="Death" evidence="22">
    <location>
        <begin position="13"/>
        <end position="85"/>
    </location>
</feature>
<keyword evidence="24" id="KW-1185">Reference proteome</keyword>
<evidence type="ECO:0000256" key="20">
    <source>
        <dbReference type="ARBA" id="ARBA00069888"/>
    </source>
</evidence>
<evidence type="ECO:0000256" key="21">
    <source>
        <dbReference type="ARBA" id="ARBA00080564"/>
    </source>
</evidence>
<evidence type="ECO:0000256" key="9">
    <source>
        <dbReference type="ARBA" id="ARBA00022703"/>
    </source>
</evidence>
<name>A0A2I0T259_LIMLA</name>
<dbReference type="SMART" id="SM00005">
    <property type="entry name" value="DEATH"/>
    <property type="match status" value="1"/>
</dbReference>
<evidence type="ECO:0000256" key="5">
    <source>
        <dbReference type="ARBA" id="ARBA00022490"/>
    </source>
</evidence>
<keyword evidence="13" id="KW-0007">Acetylation</keyword>
<keyword evidence="14" id="KW-0805">Transcription regulation</keyword>
<evidence type="ECO:0000256" key="11">
    <source>
        <dbReference type="ARBA" id="ARBA00022843"/>
    </source>
</evidence>
<gene>
    <name evidence="23" type="ORF">llap_21806</name>
</gene>
<reference evidence="24" key="1">
    <citation type="submission" date="2017-11" db="EMBL/GenBank/DDBJ databases">
        <authorList>
            <person name="Lima N.C."/>
            <person name="Parody-Merino A.M."/>
            <person name="Battley P.F."/>
            <person name="Fidler A.E."/>
            <person name="Prosdocimi F."/>
        </authorList>
    </citation>
    <scope>NUCLEOTIDE SEQUENCE [LARGE SCALE GENOMIC DNA]</scope>
</reference>
<dbReference type="GO" id="GO:0007165">
    <property type="term" value="P:signal transduction"/>
    <property type="evidence" value="ECO:0007669"/>
    <property type="project" value="InterPro"/>
</dbReference>
<organism evidence="23 24">
    <name type="scientific">Limosa lapponica baueri</name>
    <dbReference type="NCBI Taxonomy" id="1758121"/>
    <lineage>
        <taxon>Eukaryota</taxon>
        <taxon>Metazoa</taxon>
        <taxon>Chordata</taxon>
        <taxon>Craniata</taxon>
        <taxon>Vertebrata</taxon>
        <taxon>Euteleostomi</taxon>
        <taxon>Archelosauria</taxon>
        <taxon>Archosauria</taxon>
        <taxon>Dinosauria</taxon>
        <taxon>Saurischia</taxon>
        <taxon>Theropoda</taxon>
        <taxon>Coelurosauria</taxon>
        <taxon>Aves</taxon>
        <taxon>Neognathae</taxon>
        <taxon>Neoaves</taxon>
        <taxon>Charadriiformes</taxon>
        <taxon>Scolopacidae</taxon>
        <taxon>Limosa</taxon>
    </lineage>
</organism>
<keyword evidence="5" id="KW-0963">Cytoplasm</keyword>
<dbReference type="Gene3D" id="1.10.533.10">
    <property type="entry name" value="Death Domain, Fas"/>
    <property type="match status" value="1"/>
</dbReference>
<reference evidence="24" key="2">
    <citation type="submission" date="2017-12" db="EMBL/GenBank/DDBJ databases">
        <title>Genome sequence of the Bar-tailed Godwit (Limosa lapponica baueri).</title>
        <authorList>
            <person name="Lima N.C.B."/>
            <person name="Parody-Merino A.M."/>
            <person name="Battley P.F."/>
            <person name="Fidler A.E."/>
            <person name="Prosdocimi F."/>
        </authorList>
    </citation>
    <scope>NUCLEOTIDE SEQUENCE [LARGE SCALE GENOMIC DNA]</scope>
</reference>
<comment type="similarity">
    <text evidence="19">Belongs to the THOC1 family.</text>
</comment>
<dbReference type="GO" id="GO:0005654">
    <property type="term" value="C:nucleoplasm"/>
    <property type="evidence" value="ECO:0007669"/>
    <property type="project" value="UniProtKB-SubCell"/>
</dbReference>
<sequence>MTGEQIESFAIRLGEQWKALAPYLEMKDSDIRQIELDSEDMKMRAKQLLVAWQDQEGAHATPENLITALNKAGLSDLAESLTNDTDSSS</sequence>
<evidence type="ECO:0000313" key="23">
    <source>
        <dbReference type="EMBL" id="PKU27890.1"/>
    </source>
</evidence>
<evidence type="ECO:0000256" key="16">
    <source>
        <dbReference type="ARBA" id="ARBA00023163"/>
    </source>
</evidence>
<dbReference type="GO" id="GO:0016363">
    <property type="term" value="C:nuclear matrix"/>
    <property type="evidence" value="ECO:0007669"/>
    <property type="project" value="UniProtKB-SubCell"/>
</dbReference>
<evidence type="ECO:0000256" key="8">
    <source>
        <dbReference type="ARBA" id="ARBA00022664"/>
    </source>
</evidence>
<keyword evidence="11" id="KW-0832">Ubl conjugation</keyword>
<evidence type="ECO:0000313" key="24">
    <source>
        <dbReference type="Proteomes" id="UP000233556"/>
    </source>
</evidence>
<evidence type="ECO:0000259" key="22">
    <source>
        <dbReference type="PROSITE" id="PS50017"/>
    </source>
</evidence>
<dbReference type="FunFam" id="1.10.533.10:FF:000025">
    <property type="entry name" value="THO complex subunit 1"/>
    <property type="match status" value="1"/>
</dbReference>
<keyword evidence="4" id="KW-0813">Transport</keyword>
<dbReference type="GO" id="GO:0003677">
    <property type="term" value="F:DNA binding"/>
    <property type="evidence" value="ECO:0007669"/>
    <property type="project" value="UniProtKB-KW"/>
</dbReference>
<proteinExistence type="inferred from homology"/>
<keyword evidence="9" id="KW-0053">Apoptosis</keyword>
<dbReference type="GO" id="GO:0006397">
    <property type="term" value="P:mRNA processing"/>
    <property type="evidence" value="ECO:0007669"/>
    <property type="project" value="UniProtKB-KW"/>
</dbReference>
<evidence type="ECO:0000256" key="17">
    <source>
        <dbReference type="ARBA" id="ARBA00023187"/>
    </source>
</evidence>
<evidence type="ECO:0000256" key="12">
    <source>
        <dbReference type="ARBA" id="ARBA00022884"/>
    </source>
</evidence>
<keyword evidence="15" id="KW-0238">DNA-binding</keyword>
<keyword evidence="18" id="KW-0539">Nucleus</keyword>
<dbReference type="Proteomes" id="UP000233556">
    <property type="component" value="Unassembled WGS sequence"/>
</dbReference>
<keyword evidence="10" id="KW-0509">mRNA transport</keyword>
<evidence type="ECO:0000256" key="6">
    <source>
        <dbReference type="ARBA" id="ARBA00022499"/>
    </source>
</evidence>
<dbReference type="GO" id="GO:0051028">
    <property type="term" value="P:mRNA transport"/>
    <property type="evidence" value="ECO:0007669"/>
    <property type="project" value="UniProtKB-KW"/>
</dbReference>
<evidence type="ECO:0000256" key="15">
    <source>
        <dbReference type="ARBA" id="ARBA00023125"/>
    </source>
</evidence>
<evidence type="ECO:0000256" key="2">
    <source>
        <dbReference type="ARBA" id="ARBA00004496"/>
    </source>
</evidence>
<dbReference type="EMBL" id="KZ523748">
    <property type="protein sequence ID" value="PKU27890.1"/>
    <property type="molecule type" value="Genomic_DNA"/>
</dbReference>
<dbReference type="AlphaFoldDB" id="A0A2I0T259"/>
<dbReference type="PANTHER" id="PTHR15077">
    <property type="entry name" value="FAS-ASSOCIATING DEATH DOMAIN-CONTAINING PROTEIN FADD"/>
    <property type="match status" value="1"/>
</dbReference>